<keyword evidence="5" id="KW-0408">Iron</keyword>
<dbReference type="NCBIfam" id="TIGR00277">
    <property type="entry name" value="HDIG"/>
    <property type="match status" value="1"/>
</dbReference>
<dbReference type="Gene3D" id="1.10.3210.10">
    <property type="entry name" value="Hypothetical protein af1432"/>
    <property type="match status" value="1"/>
</dbReference>
<dbReference type="PANTHER" id="PTHR35795">
    <property type="entry name" value="SLR1885 PROTEIN"/>
    <property type="match status" value="1"/>
</dbReference>
<evidence type="ECO:0000256" key="5">
    <source>
        <dbReference type="ARBA" id="ARBA00023004"/>
    </source>
</evidence>
<evidence type="ECO:0000256" key="2">
    <source>
        <dbReference type="ARBA" id="ARBA00022723"/>
    </source>
</evidence>
<evidence type="ECO:0000313" key="9">
    <source>
        <dbReference type="Proteomes" id="UP000093352"/>
    </source>
</evidence>
<evidence type="ECO:0000256" key="6">
    <source>
        <dbReference type="ARBA" id="ARBA00049417"/>
    </source>
</evidence>
<evidence type="ECO:0000259" key="7">
    <source>
        <dbReference type="PROSITE" id="PS51831"/>
    </source>
</evidence>
<dbReference type="InterPro" id="IPR006674">
    <property type="entry name" value="HD_domain"/>
</dbReference>
<dbReference type="GO" id="GO:0000166">
    <property type="term" value="F:nucleotide binding"/>
    <property type="evidence" value="ECO:0007669"/>
    <property type="project" value="UniProtKB-KW"/>
</dbReference>
<dbReference type="InterPro" id="IPR005249">
    <property type="entry name" value="YqeK"/>
</dbReference>
<dbReference type="EMBL" id="MBEW02000002">
    <property type="protein sequence ID" value="RDY21997.1"/>
    <property type="molecule type" value="Genomic_DNA"/>
</dbReference>
<dbReference type="STRING" id="1871336.BBG48_08330"/>
<dbReference type="CDD" id="cd00077">
    <property type="entry name" value="HDc"/>
    <property type="match status" value="1"/>
</dbReference>
<name>A0A371INE2_9FIRM</name>
<keyword evidence="3" id="KW-0547">Nucleotide-binding</keyword>
<proteinExistence type="predicted"/>
<dbReference type="AlphaFoldDB" id="A0A371INE2"/>
<evidence type="ECO:0000256" key="4">
    <source>
        <dbReference type="ARBA" id="ARBA00022801"/>
    </source>
</evidence>
<dbReference type="InterPro" id="IPR051094">
    <property type="entry name" value="Diverse_Catalytic_Enzymes"/>
</dbReference>
<dbReference type="RefSeq" id="WP_068912131.1">
    <property type="nucleotide sequence ID" value="NZ_MBEW02000002.1"/>
</dbReference>
<organism evidence="8 9">
    <name type="scientific">Criibacterium bergeronii</name>
    <dbReference type="NCBI Taxonomy" id="1871336"/>
    <lineage>
        <taxon>Bacteria</taxon>
        <taxon>Bacillati</taxon>
        <taxon>Bacillota</taxon>
        <taxon>Clostridia</taxon>
        <taxon>Peptostreptococcales</taxon>
        <taxon>Filifactoraceae</taxon>
        <taxon>Criibacterium</taxon>
    </lineage>
</organism>
<dbReference type="InterPro" id="IPR006675">
    <property type="entry name" value="HDIG_dom"/>
</dbReference>
<comment type="catalytic activity">
    <reaction evidence="6">
        <text>P(1),P(4)-bis(5'-adenosyl) tetraphosphate + H2O = 2 ADP + 2 H(+)</text>
        <dbReference type="Rhea" id="RHEA:24252"/>
        <dbReference type="ChEBI" id="CHEBI:15377"/>
        <dbReference type="ChEBI" id="CHEBI:15378"/>
        <dbReference type="ChEBI" id="CHEBI:58141"/>
        <dbReference type="ChEBI" id="CHEBI:456216"/>
        <dbReference type="EC" id="3.6.1.41"/>
    </reaction>
</comment>
<comment type="caution">
    <text evidence="8">The sequence shown here is derived from an EMBL/GenBank/DDBJ whole genome shotgun (WGS) entry which is preliminary data.</text>
</comment>
<sequence>METLSEIIKKDLQEVLDEKRYIHTLGVVKSAIELSKKYGVDEQKSELAALLHDYAKNFDSEKKQELKEKYNVRYDKVEEVSKQLQHAIFSEVIAKYKYNIKDEDVLNAIRFHTTGRNKMSKLEMVVCLADYIEENRDFPGVDEIRRLSKLSLEDALYYATNNTIIHLCEKNVLVHKDSLKARNYFLENCTLFK</sequence>
<reference evidence="8 9" key="1">
    <citation type="journal article" date="2016" name="Genome Announc.">
        <title>Draft Genome Sequence of Criibacterium bergeronii gen. nov., sp. nov., Strain CCRI-22567T, Isolated from a Vaginal Sample from a Woman with Bacterial Vaginosis.</title>
        <authorList>
            <person name="Maheux A.F."/>
            <person name="Berube E."/>
            <person name="Boudreau D.K."/>
            <person name="Raymond F."/>
            <person name="Corbeil J."/>
            <person name="Roy P.H."/>
            <person name="Boissinot M."/>
            <person name="Omar R.F."/>
        </authorList>
    </citation>
    <scope>NUCLEOTIDE SEQUENCE [LARGE SCALE GENOMIC DNA]</scope>
    <source>
        <strain evidence="8 9">CCRI-22567</strain>
    </source>
</reference>
<evidence type="ECO:0000313" key="8">
    <source>
        <dbReference type="EMBL" id="RDY21997.1"/>
    </source>
</evidence>
<dbReference type="NCBIfam" id="TIGR00488">
    <property type="entry name" value="bis(5'-nucleosyl)-tetraphosphatase (symmetrical) YqeK"/>
    <property type="match status" value="1"/>
</dbReference>
<feature type="domain" description="HD" evidence="7">
    <location>
        <begin position="20"/>
        <end position="135"/>
    </location>
</feature>
<gene>
    <name evidence="8" type="ORF">BBG48_001240</name>
</gene>
<evidence type="ECO:0000256" key="3">
    <source>
        <dbReference type="ARBA" id="ARBA00022741"/>
    </source>
</evidence>
<dbReference type="SMART" id="SM00471">
    <property type="entry name" value="HDc"/>
    <property type="match status" value="1"/>
</dbReference>
<dbReference type="Pfam" id="PF01966">
    <property type="entry name" value="HD"/>
    <property type="match status" value="1"/>
</dbReference>
<protein>
    <recommendedName>
        <fullName evidence="1">bis(5'-nucleosyl)-tetraphosphatase (symmetrical)</fullName>
        <ecNumber evidence="1">3.6.1.41</ecNumber>
    </recommendedName>
</protein>
<keyword evidence="2" id="KW-0479">Metal-binding</keyword>
<dbReference type="GO" id="GO:0008803">
    <property type="term" value="F:bis(5'-nucleosyl)-tetraphosphatase (symmetrical) activity"/>
    <property type="evidence" value="ECO:0007669"/>
    <property type="project" value="UniProtKB-EC"/>
</dbReference>
<dbReference type="Proteomes" id="UP000093352">
    <property type="component" value="Unassembled WGS sequence"/>
</dbReference>
<evidence type="ECO:0000256" key="1">
    <source>
        <dbReference type="ARBA" id="ARBA00012506"/>
    </source>
</evidence>
<keyword evidence="4" id="KW-0378">Hydrolase</keyword>
<keyword evidence="9" id="KW-1185">Reference proteome</keyword>
<dbReference type="PROSITE" id="PS51831">
    <property type="entry name" value="HD"/>
    <property type="match status" value="1"/>
</dbReference>
<accession>A0A371INE2</accession>
<dbReference type="GO" id="GO:0046872">
    <property type="term" value="F:metal ion binding"/>
    <property type="evidence" value="ECO:0007669"/>
    <property type="project" value="UniProtKB-KW"/>
</dbReference>
<dbReference type="PANTHER" id="PTHR35795:SF1">
    <property type="entry name" value="BIS(5'-NUCLEOSYL)-TETRAPHOSPHATASE, SYMMETRICAL"/>
    <property type="match status" value="1"/>
</dbReference>
<dbReference type="EC" id="3.6.1.41" evidence="1"/>
<dbReference type="InterPro" id="IPR003607">
    <property type="entry name" value="HD/PDEase_dom"/>
</dbReference>
<dbReference type="SUPFAM" id="SSF109604">
    <property type="entry name" value="HD-domain/PDEase-like"/>
    <property type="match status" value="1"/>
</dbReference>